<protein>
    <recommendedName>
        <fullName evidence="2">Exostosin GT47 domain-containing protein</fullName>
    </recommendedName>
</protein>
<dbReference type="InterPro" id="IPR040911">
    <property type="entry name" value="Exostosin_GT47"/>
</dbReference>
<keyword evidence="4" id="KW-1185">Reference proteome</keyword>
<evidence type="ECO:0000313" key="3">
    <source>
        <dbReference type="EMBL" id="KJE95467.1"/>
    </source>
</evidence>
<dbReference type="eggNOG" id="KOG1021">
    <property type="taxonomic scope" value="Eukaryota"/>
</dbReference>
<name>A0A0D2VVF8_CAPO3</name>
<dbReference type="InterPro" id="IPR004263">
    <property type="entry name" value="Exostosin"/>
</dbReference>
<evidence type="ECO:0000259" key="2">
    <source>
        <dbReference type="Pfam" id="PF03016"/>
    </source>
</evidence>
<feature type="domain" description="Exostosin GT47" evidence="2">
    <location>
        <begin position="104"/>
        <end position="250"/>
    </location>
</feature>
<accession>A0A0D2VVF8</accession>
<dbReference type="Pfam" id="PF03016">
    <property type="entry name" value="Exostosin_GT47"/>
    <property type="match status" value="2"/>
</dbReference>
<dbReference type="RefSeq" id="XP_004345505.1">
    <property type="nucleotide sequence ID" value="XM_004345455.1"/>
</dbReference>
<dbReference type="Proteomes" id="UP000008743">
    <property type="component" value="Unassembled WGS sequence"/>
</dbReference>
<evidence type="ECO:0000313" key="4">
    <source>
        <dbReference type="Proteomes" id="UP000008743"/>
    </source>
</evidence>
<dbReference type="PANTHER" id="PTHR11062:SF200">
    <property type="entry name" value="BETA-1,4-XYLOSYLTRANSFERASE IRX10L-RELATED"/>
    <property type="match status" value="1"/>
</dbReference>
<dbReference type="PANTHER" id="PTHR11062">
    <property type="entry name" value="EXOSTOSIN HEPARAN SULFATE GLYCOSYLTRANSFERASE -RELATED"/>
    <property type="match status" value="1"/>
</dbReference>
<dbReference type="GO" id="GO:0016757">
    <property type="term" value="F:glycosyltransferase activity"/>
    <property type="evidence" value="ECO:0007669"/>
    <property type="project" value="InterPro"/>
</dbReference>
<dbReference type="OrthoDB" id="1924787at2759"/>
<proteinExistence type="inferred from homology"/>
<dbReference type="PhylomeDB" id="A0A0D2VVF8"/>
<reference evidence="4" key="1">
    <citation type="submission" date="2011-02" db="EMBL/GenBank/DDBJ databases">
        <title>The Genome Sequence of Capsaspora owczarzaki ATCC 30864.</title>
        <authorList>
            <person name="Russ C."/>
            <person name="Cuomo C."/>
            <person name="Burger G."/>
            <person name="Gray M.W."/>
            <person name="Holland P.W.H."/>
            <person name="King N."/>
            <person name="Lang F.B.F."/>
            <person name="Roger A.J."/>
            <person name="Ruiz-Trillo I."/>
            <person name="Young S.K."/>
            <person name="Zeng Q."/>
            <person name="Gargeya S."/>
            <person name="Alvarado L."/>
            <person name="Berlin A."/>
            <person name="Chapman S.B."/>
            <person name="Chen Z."/>
            <person name="Freedman E."/>
            <person name="Gellesch M."/>
            <person name="Goldberg J."/>
            <person name="Griggs A."/>
            <person name="Gujja S."/>
            <person name="Heilman E."/>
            <person name="Heiman D."/>
            <person name="Howarth C."/>
            <person name="Mehta T."/>
            <person name="Neiman D."/>
            <person name="Pearson M."/>
            <person name="Roberts A."/>
            <person name="Saif S."/>
            <person name="Shea T."/>
            <person name="Shenoy N."/>
            <person name="Sisk P."/>
            <person name="Stolte C."/>
            <person name="Sykes S."/>
            <person name="White J."/>
            <person name="Yandava C."/>
            <person name="Haas B."/>
            <person name="Nusbaum C."/>
            <person name="Birren B."/>
        </authorList>
    </citation>
    <scope>NUCLEOTIDE SEQUENCE</scope>
    <source>
        <strain evidence="4">ATCC 30864</strain>
    </source>
</reference>
<gene>
    <name evidence="3" type="ORF">CAOG_005915</name>
</gene>
<dbReference type="OMA" id="LMSKYPY"/>
<evidence type="ECO:0000256" key="1">
    <source>
        <dbReference type="ARBA" id="ARBA00010271"/>
    </source>
</evidence>
<sequence>MVLIATLYSSSAIWGDLPSASFTIGQIESLRRKLLDREDTIVELSRELQVVRTRLLQVDQRDQQLGLGLRQPDSVVNPSPTHSENATWIRLRPEQLAEYQQMLDSLRIYMYDIALGREMRWLVDDKYGAEQLFINLLATSAFHTTAPDKANMFFMPFRCTAYRRSVQERVLGDIVAKNVTAQYFDVVMNKYRWWNVSSGTDHFYICGHDMGTAVTALSHPALVKNAIGLVNTADYDDARYIPHKDISLPPNIDVLPSAHVATEEEITADLIRLEMARDRLYRATRQKVAHPDMNFEPLMERRMGKLVQYGLGGLIHPREKRTKLAYFAGPLHYGRVRPKVRDAFANDTDIVLFEGRHAQPILYYNELATSKFCLFLRGYRAWSPRLMDAVFMGCIPVIISDHYDLPLGQLLDWSEFSITIPEARIPRLKQTLLAVSDAQLSRMQNRLAEVYQHFVWNDPPKPFDAFHMVLWQLWRRRR</sequence>
<organism evidence="3 4">
    <name type="scientific">Capsaspora owczarzaki (strain ATCC 30864)</name>
    <dbReference type="NCBI Taxonomy" id="595528"/>
    <lineage>
        <taxon>Eukaryota</taxon>
        <taxon>Filasterea</taxon>
        <taxon>Capsaspora</taxon>
    </lineage>
</organism>
<dbReference type="InParanoid" id="A0A0D2VVF8"/>
<comment type="similarity">
    <text evidence="1">Belongs to the glycosyltransferase 47 family.</text>
</comment>
<dbReference type="EMBL" id="KE346369">
    <property type="protein sequence ID" value="KJE95467.1"/>
    <property type="molecule type" value="Genomic_DNA"/>
</dbReference>
<dbReference type="AlphaFoldDB" id="A0A0D2VVF8"/>
<feature type="domain" description="Exostosin GT47" evidence="2">
    <location>
        <begin position="316"/>
        <end position="432"/>
    </location>
</feature>